<protein>
    <submittedName>
        <fullName evidence="2">Uncharacterized protein</fullName>
    </submittedName>
</protein>
<comment type="caution">
    <text evidence="2">The sequence shown here is derived from an EMBL/GenBank/DDBJ whole genome shotgun (WGS) entry which is preliminary data.</text>
</comment>
<evidence type="ECO:0000256" key="1">
    <source>
        <dbReference type="SAM" id="MobiDB-lite"/>
    </source>
</evidence>
<evidence type="ECO:0000313" key="3">
    <source>
        <dbReference type="Proteomes" id="UP001190700"/>
    </source>
</evidence>
<dbReference type="AlphaFoldDB" id="A0AAE0GZ70"/>
<proteinExistence type="predicted"/>
<gene>
    <name evidence="2" type="ORF">CYMTET_6347</name>
</gene>
<reference evidence="2 3" key="1">
    <citation type="journal article" date="2015" name="Genome Biol. Evol.">
        <title>Comparative Genomics of a Bacterivorous Green Alga Reveals Evolutionary Causalities and Consequences of Phago-Mixotrophic Mode of Nutrition.</title>
        <authorList>
            <person name="Burns J.A."/>
            <person name="Paasch A."/>
            <person name="Narechania A."/>
            <person name="Kim E."/>
        </authorList>
    </citation>
    <scope>NUCLEOTIDE SEQUENCE [LARGE SCALE GENOMIC DNA]</scope>
    <source>
        <strain evidence="2 3">PLY_AMNH</strain>
    </source>
</reference>
<name>A0AAE0GZ70_9CHLO</name>
<dbReference type="EMBL" id="LGRX02001503">
    <property type="protein sequence ID" value="KAK3286071.1"/>
    <property type="molecule type" value="Genomic_DNA"/>
</dbReference>
<sequence>MAGRTDSQKAKAEDKPVGSDKTKEEEAKPAKAESDHDSMKRMLLQQQAAMQQQQQQQIALLTEHLTHLNANKAKDDAVGSSTQTKGDKELLFVLYGDKTFNSLSKKASSSLKYEQPVLGPAVAYLYNAVQFSDDTLDMLEQQDTVPVSTQEIEQRVFETHNTVMGVFTLLAQRHSMVQLRASLDGDAAAHRGPEALKAKLGFMEEKVYNNLDGFTNELIFNQWLQELETSRQRAVMNTTAKQSANQRAAGGGSNVPGIVLLDSNFPFRDWAEVEPTLQEIVRRRKGGWRAAGASAEVLLWVSCGAKIKWK</sequence>
<feature type="region of interest" description="Disordered" evidence="1">
    <location>
        <begin position="1"/>
        <end position="38"/>
    </location>
</feature>
<dbReference type="Proteomes" id="UP001190700">
    <property type="component" value="Unassembled WGS sequence"/>
</dbReference>
<organism evidence="2 3">
    <name type="scientific">Cymbomonas tetramitiformis</name>
    <dbReference type="NCBI Taxonomy" id="36881"/>
    <lineage>
        <taxon>Eukaryota</taxon>
        <taxon>Viridiplantae</taxon>
        <taxon>Chlorophyta</taxon>
        <taxon>Pyramimonadophyceae</taxon>
        <taxon>Pyramimonadales</taxon>
        <taxon>Pyramimonadaceae</taxon>
        <taxon>Cymbomonas</taxon>
    </lineage>
</organism>
<keyword evidence="3" id="KW-1185">Reference proteome</keyword>
<evidence type="ECO:0000313" key="2">
    <source>
        <dbReference type="EMBL" id="KAK3286071.1"/>
    </source>
</evidence>
<accession>A0AAE0GZ70</accession>